<reference evidence="1 2" key="1">
    <citation type="submission" date="2014-05" db="EMBL/GenBank/DDBJ databases">
        <title>Draft genome sequence of a rare smut relative, Tilletiaria anomala UBC 951.</title>
        <authorList>
            <consortium name="DOE Joint Genome Institute"/>
            <person name="Toome M."/>
            <person name="Kuo A."/>
            <person name="Henrissat B."/>
            <person name="Lipzen A."/>
            <person name="Tritt A."/>
            <person name="Yoshinaga Y."/>
            <person name="Zane M."/>
            <person name="Barry K."/>
            <person name="Grigoriev I.V."/>
            <person name="Spatafora J.W."/>
            <person name="Aimea M.C."/>
        </authorList>
    </citation>
    <scope>NUCLEOTIDE SEQUENCE [LARGE SCALE GENOMIC DNA]</scope>
    <source>
        <strain evidence="1 2">UBC 951</strain>
    </source>
</reference>
<comment type="caution">
    <text evidence="1">The sequence shown here is derived from an EMBL/GenBank/DDBJ whole genome shotgun (WGS) entry which is preliminary data.</text>
</comment>
<dbReference type="HOGENOM" id="CLU_1504484_0_0_1"/>
<keyword evidence="2" id="KW-1185">Reference proteome</keyword>
<protein>
    <submittedName>
        <fullName evidence="1">Uncharacterized protein</fullName>
    </submittedName>
</protein>
<proteinExistence type="predicted"/>
<dbReference type="EMBL" id="JMSN01000087">
    <property type="protein sequence ID" value="KDN40787.1"/>
    <property type="molecule type" value="Genomic_DNA"/>
</dbReference>
<sequence>MFLQPTSPTRLGTPTGGQVRAWPLIRRFSTTHFMQGSRNYGYLSRRLCHMNRVECCHPRLSFRYALQTIGSDQDVLAKLILMFHETCLIIAGSRLIRNHYLFPWLRVGALYGNSLIATLMMRPSIARELVLEMDSRMTKEIDKQTLLLPRPHWQSRSSMPSSRKCVVSAKPMEACISPQ</sequence>
<dbReference type="RefSeq" id="XP_013241502.1">
    <property type="nucleotide sequence ID" value="XM_013386048.1"/>
</dbReference>
<dbReference type="GeneID" id="25261922"/>
<evidence type="ECO:0000313" key="1">
    <source>
        <dbReference type="EMBL" id="KDN40787.1"/>
    </source>
</evidence>
<dbReference type="Proteomes" id="UP000027361">
    <property type="component" value="Unassembled WGS sequence"/>
</dbReference>
<dbReference type="AlphaFoldDB" id="A0A066VGC8"/>
<accession>A0A066VGC8</accession>
<name>A0A066VGC8_TILAU</name>
<organism evidence="1 2">
    <name type="scientific">Tilletiaria anomala (strain ATCC 24038 / CBS 436.72 / UBC 951)</name>
    <dbReference type="NCBI Taxonomy" id="1037660"/>
    <lineage>
        <taxon>Eukaryota</taxon>
        <taxon>Fungi</taxon>
        <taxon>Dikarya</taxon>
        <taxon>Basidiomycota</taxon>
        <taxon>Ustilaginomycotina</taxon>
        <taxon>Exobasidiomycetes</taxon>
        <taxon>Georgefischeriales</taxon>
        <taxon>Tilletiariaceae</taxon>
        <taxon>Tilletiaria</taxon>
    </lineage>
</organism>
<dbReference type="InParanoid" id="A0A066VGC8"/>
<gene>
    <name evidence="1" type="ORF">K437DRAFT_183890</name>
</gene>
<evidence type="ECO:0000313" key="2">
    <source>
        <dbReference type="Proteomes" id="UP000027361"/>
    </source>
</evidence>